<dbReference type="Proteomes" id="UP001164539">
    <property type="component" value="Chromosome 8"/>
</dbReference>
<accession>A0ACC1XNC3</accession>
<name>A0ACC1XNC3_MELAZ</name>
<comment type="caution">
    <text evidence="1">The sequence shown here is derived from an EMBL/GenBank/DDBJ whole genome shotgun (WGS) entry which is preliminary data.</text>
</comment>
<evidence type="ECO:0000313" key="1">
    <source>
        <dbReference type="EMBL" id="KAJ4712974.1"/>
    </source>
</evidence>
<protein>
    <submittedName>
        <fullName evidence="1">Disease resistance protein</fullName>
    </submittedName>
</protein>
<evidence type="ECO:0000313" key="2">
    <source>
        <dbReference type="Proteomes" id="UP001164539"/>
    </source>
</evidence>
<proteinExistence type="predicted"/>
<organism evidence="1 2">
    <name type="scientific">Melia azedarach</name>
    <name type="common">Chinaberry tree</name>
    <dbReference type="NCBI Taxonomy" id="155640"/>
    <lineage>
        <taxon>Eukaryota</taxon>
        <taxon>Viridiplantae</taxon>
        <taxon>Streptophyta</taxon>
        <taxon>Embryophyta</taxon>
        <taxon>Tracheophyta</taxon>
        <taxon>Spermatophyta</taxon>
        <taxon>Magnoliopsida</taxon>
        <taxon>eudicotyledons</taxon>
        <taxon>Gunneridae</taxon>
        <taxon>Pentapetalae</taxon>
        <taxon>rosids</taxon>
        <taxon>malvids</taxon>
        <taxon>Sapindales</taxon>
        <taxon>Meliaceae</taxon>
        <taxon>Melia</taxon>
    </lineage>
</organism>
<keyword evidence="2" id="KW-1185">Reference proteome</keyword>
<dbReference type="EMBL" id="CM051401">
    <property type="protein sequence ID" value="KAJ4712974.1"/>
    <property type="molecule type" value="Genomic_DNA"/>
</dbReference>
<reference evidence="1 2" key="1">
    <citation type="journal article" date="2023" name="Science">
        <title>Complex scaffold remodeling in plant triterpene biosynthesis.</title>
        <authorList>
            <person name="De La Pena R."/>
            <person name="Hodgson H."/>
            <person name="Liu J.C."/>
            <person name="Stephenson M.J."/>
            <person name="Martin A.C."/>
            <person name="Owen C."/>
            <person name="Harkess A."/>
            <person name="Leebens-Mack J."/>
            <person name="Jimenez L.E."/>
            <person name="Osbourn A."/>
            <person name="Sattely E.S."/>
        </authorList>
    </citation>
    <scope>NUCLEOTIDE SEQUENCE [LARGE SCALE GENOMIC DNA]</scope>
    <source>
        <strain evidence="2">cv. JPN11</strain>
        <tissue evidence="1">Leaf</tissue>
    </source>
</reference>
<sequence>MTNLRLLKIYNVQLPEGLEYLSNKLRLLEWQECPLKSLPSNFQMEKTLELDICFSNIERLWQGMKHFKMLKVMRLSHCQNLIETPDFTGLSNLQELILTRCQRLQEIHPSLLVHKKLVVLDMKDCTSLKILPKKIGMNSLKKLVLSGCLKLENFPEIESRMECLSELLLDGTAIIELPLSIELLSGLVFLSLNDSKNLKVLPGTIGCLKSLKTLNLSGCWKLKKFPRPVGSMECLSKLILDRSAIIELPPSIKFMPGLILLSLKGCKNLKTLPNTLSGLKCLKTLNVSGCLKLKKFPEIVERMECLSELFLDGTAIEELPLSVELLSGLVLLNLNNCNNLVRLPSTINGLKSLKTLNLSSCSKLKNVPENLGKVESLEELDVSGTAIRQPISSIFLLKNLKTLSFRGCKGPPASTSCFSCFLIFVNLARSSNPMGLVLPSLSALSSLTKLDLSDCNIGEGAIPSDLCNLLSLEELNLSKNNFVSLPRTINHLSELKNLKLEDCKRLESLPELPSSIWMVRLAGCASLESVSEACKHCKLWHIDCINCLKLVGNSNLVFSMLKRFLEAESNSGSWFNICVPGGKIPEWFRYQNEGSSIKIIRPPNSKYNKNKLVGYAICCVFDVHKHPPTIKSSSILSTHILNSFMEADNFGYYIDFDEELGQPVPDHLWLFYLSNQELVSFRVEF</sequence>
<gene>
    <name evidence="1" type="ORF">OWV82_015131</name>
</gene>